<feature type="transmembrane region" description="Helical" evidence="12">
    <location>
        <begin position="43"/>
        <end position="66"/>
    </location>
</feature>
<dbReference type="GO" id="GO:0046872">
    <property type="term" value="F:metal ion binding"/>
    <property type="evidence" value="ECO:0007669"/>
    <property type="project" value="UniProtKB-KW"/>
</dbReference>
<dbReference type="PaxDb" id="263820-PTO0698"/>
<dbReference type="GO" id="GO:0006508">
    <property type="term" value="P:proteolysis"/>
    <property type="evidence" value="ECO:0007669"/>
    <property type="project" value="UniProtKB-KW"/>
</dbReference>
<evidence type="ECO:0000256" key="3">
    <source>
        <dbReference type="ARBA" id="ARBA00022670"/>
    </source>
</evidence>
<evidence type="ECO:0000313" key="15">
    <source>
        <dbReference type="Proteomes" id="UP000000438"/>
    </source>
</evidence>
<proteinExistence type="inferred from homology"/>
<dbReference type="GO" id="GO:0004222">
    <property type="term" value="F:metalloendopeptidase activity"/>
    <property type="evidence" value="ECO:0007669"/>
    <property type="project" value="InterPro"/>
</dbReference>
<keyword evidence="5" id="KW-0479">Metal-binding</keyword>
<dbReference type="InterPro" id="IPR050083">
    <property type="entry name" value="HtpX_protease"/>
</dbReference>
<feature type="transmembrane region" description="Helical" evidence="12">
    <location>
        <begin position="227"/>
        <end position="246"/>
    </location>
</feature>
<comment type="similarity">
    <text evidence="11">Belongs to the peptidase M48 family.</text>
</comment>
<dbReference type="EMBL" id="AE017261">
    <property type="protein sequence ID" value="AAT43283.1"/>
    <property type="molecule type" value="Genomic_DNA"/>
</dbReference>
<keyword evidence="9 11" id="KW-0482">Metalloprotease</keyword>
<evidence type="ECO:0000256" key="2">
    <source>
        <dbReference type="ARBA" id="ARBA00022475"/>
    </source>
</evidence>
<evidence type="ECO:0000256" key="12">
    <source>
        <dbReference type="SAM" id="Phobius"/>
    </source>
</evidence>
<dbReference type="Pfam" id="PF01435">
    <property type="entry name" value="Peptidase_M48"/>
    <property type="match status" value="1"/>
</dbReference>
<feature type="domain" description="Peptidase M48" evidence="13">
    <location>
        <begin position="157"/>
        <end position="328"/>
    </location>
</feature>
<dbReference type="EC" id="3.4.24.-" evidence="14"/>
<dbReference type="Gene3D" id="3.30.2010.10">
    <property type="entry name" value="Metalloproteases ('zincins'), catalytic domain"/>
    <property type="match status" value="1"/>
</dbReference>
<evidence type="ECO:0000256" key="1">
    <source>
        <dbReference type="ARBA" id="ARBA00004651"/>
    </source>
</evidence>
<dbReference type="KEGG" id="pto:PTO0698"/>
<evidence type="ECO:0000259" key="13">
    <source>
        <dbReference type="Pfam" id="PF01435"/>
    </source>
</evidence>
<gene>
    <name evidence="14" type="ordered locus">PTO0698</name>
</gene>
<keyword evidence="8 12" id="KW-1133">Transmembrane helix</keyword>
<keyword evidence="4 12" id="KW-0812">Transmembrane</keyword>
<accession>Q6L169</accession>
<dbReference type="CDD" id="cd07329">
    <property type="entry name" value="M56_like"/>
    <property type="match status" value="1"/>
</dbReference>
<keyword evidence="2" id="KW-1003">Cell membrane</keyword>
<evidence type="ECO:0000256" key="11">
    <source>
        <dbReference type="RuleBase" id="RU003983"/>
    </source>
</evidence>
<feature type="transmembrane region" description="Helical" evidence="12">
    <location>
        <begin position="21"/>
        <end position="37"/>
    </location>
</feature>
<evidence type="ECO:0000313" key="14">
    <source>
        <dbReference type="EMBL" id="AAT43283.1"/>
    </source>
</evidence>
<dbReference type="eggNOG" id="arCOG01334">
    <property type="taxonomic scope" value="Archaea"/>
</dbReference>
<dbReference type="Proteomes" id="UP000000438">
    <property type="component" value="Chromosome"/>
</dbReference>
<dbReference type="AlphaFoldDB" id="Q6L169"/>
<keyword evidence="10 12" id="KW-0472">Membrane</keyword>
<protein>
    <submittedName>
        <fullName evidence="14">CaaX prenyl protease 1</fullName>
        <ecNumber evidence="14">3.4.24.-</ecNumber>
    </submittedName>
</protein>
<keyword evidence="3 11" id="KW-0645">Protease</keyword>
<feature type="transmembrane region" description="Helical" evidence="12">
    <location>
        <begin position="252"/>
        <end position="273"/>
    </location>
</feature>
<evidence type="ECO:0000256" key="8">
    <source>
        <dbReference type="ARBA" id="ARBA00022989"/>
    </source>
</evidence>
<evidence type="ECO:0000256" key="9">
    <source>
        <dbReference type="ARBA" id="ARBA00023049"/>
    </source>
</evidence>
<keyword evidence="7 11" id="KW-0862">Zinc</keyword>
<evidence type="ECO:0000256" key="7">
    <source>
        <dbReference type="ARBA" id="ARBA00022833"/>
    </source>
</evidence>
<feature type="transmembrane region" description="Helical" evidence="12">
    <location>
        <begin position="87"/>
        <end position="104"/>
    </location>
</feature>
<dbReference type="PANTHER" id="PTHR43221:SF1">
    <property type="entry name" value="PROTEASE HTPX"/>
    <property type="match status" value="1"/>
</dbReference>
<dbReference type="InterPro" id="IPR001915">
    <property type="entry name" value="Peptidase_M48"/>
</dbReference>
<sequence>MFIYGHMEKSERKNYLRESREVSYISLALLIISYIVISSIRFSFYLLSIMLIVSLLNFSIYFYMRYKIHARYHKNIDIQGYILEDNSWRYVLSLSVLLTIFIFLEYPFPFIRFYSFILIVNAFVITTWIVSLNGPIIGMLISRSDPLYEPFLYRAMELANAMNINVPDLYILDTRNRIANAFTVSRKESYVFITRLLMNILDVDEVTAVMAHEFAHIKLRHNLKTSIINFAVILFLINIALYGLTLDSFAGIMLPVISIIIYMFFTTFLLNYIKRRNEINADLTAIKYVNPDYLISALHKIENLEIFSRRISDIYLDHPSIDRRISIINRSRSS</sequence>
<evidence type="ECO:0000256" key="10">
    <source>
        <dbReference type="ARBA" id="ARBA00023136"/>
    </source>
</evidence>
<comment type="cofactor">
    <cofactor evidence="11">
        <name>Zn(2+)</name>
        <dbReference type="ChEBI" id="CHEBI:29105"/>
    </cofactor>
    <text evidence="11">Binds 1 zinc ion per subunit.</text>
</comment>
<feature type="transmembrane region" description="Helical" evidence="12">
    <location>
        <begin position="110"/>
        <end position="130"/>
    </location>
</feature>
<evidence type="ECO:0000256" key="6">
    <source>
        <dbReference type="ARBA" id="ARBA00022801"/>
    </source>
</evidence>
<reference evidence="14 15" key="1">
    <citation type="journal article" date="2004" name="Proc. Natl. Acad. Sci. U.S.A.">
        <title>Genome sequence of Picrophilus torridus and its implications for life around pH 0.</title>
        <authorList>
            <person name="Futterer O."/>
            <person name="Angelov A."/>
            <person name="Liesegang H."/>
            <person name="Gottschalk G."/>
            <person name="Schleper C."/>
            <person name="Schepers B."/>
            <person name="Dock C."/>
            <person name="Antranikian G."/>
            <person name="Liebl W."/>
        </authorList>
    </citation>
    <scope>NUCLEOTIDE SEQUENCE [LARGE SCALE GENOMIC DNA]</scope>
    <source>
        <strain evidence="15">ATCC 700027 / DSM 9790 / JCM 10055 / NBRC 100828</strain>
    </source>
</reference>
<dbReference type="STRING" id="263820.PTO0698"/>
<evidence type="ECO:0000256" key="4">
    <source>
        <dbReference type="ARBA" id="ARBA00022692"/>
    </source>
</evidence>
<dbReference type="GO" id="GO:0005886">
    <property type="term" value="C:plasma membrane"/>
    <property type="evidence" value="ECO:0007669"/>
    <property type="project" value="UniProtKB-SubCell"/>
</dbReference>
<comment type="subcellular location">
    <subcellularLocation>
        <location evidence="1">Cell membrane</location>
        <topology evidence="1">Multi-pass membrane protein</topology>
    </subcellularLocation>
</comment>
<keyword evidence="6 11" id="KW-0378">Hydrolase</keyword>
<organism evidence="14 15">
    <name type="scientific">Picrophilus torridus (strain ATCC 700027 / DSM 9790 / JCM 10055 / NBRC 100828 / KAW 2/3)</name>
    <dbReference type="NCBI Taxonomy" id="1122961"/>
    <lineage>
        <taxon>Archaea</taxon>
        <taxon>Methanobacteriati</taxon>
        <taxon>Thermoplasmatota</taxon>
        <taxon>Thermoplasmata</taxon>
        <taxon>Thermoplasmatales</taxon>
        <taxon>Picrophilaceae</taxon>
        <taxon>Picrophilus</taxon>
    </lineage>
</organism>
<dbReference type="HOGENOM" id="CLU_846228_0_0_2"/>
<evidence type="ECO:0000256" key="5">
    <source>
        <dbReference type="ARBA" id="ARBA00022723"/>
    </source>
</evidence>
<name>Q6L169_PICTO</name>
<dbReference type="PANTHER" id="PTHR43221">
    <property type="entry name" value="PROTEASE HTPX"/>
    <property type="match status" value="1"/>
</dbReference>
<dbReference type="InParanoid" id="Q6L169"/>